<sequence length="230" mass="25562">MATQAKEDRCAGALPERTLSLSEAKITQFGTLQKLPALPLEAGEYVLTFDDGPSFKTTPKILAELHDACVHATFFMVGKQALQQPLIARLVKAMGHSIGTHTYSHIKLKDLPLGQATEEVKRGIKAVQWAVYGNRMTSIPLFRFPENAGTPDLLEVAARLDLIVASYDISPEDWRNHPPAETLKRLRQRLNANDRGVIVMHDIQTNTVPLVPMVIEELKSRNAKIVHLVE</sequence>
<evidence type="ECO:0000313" key="2">
    <source>
        <dbReference type="Proteomes" id="UP000616151"/>
    </source>
</evidence>
<gene>
    <name evidence="1" type="ORF">JHL16_26180</name>
</gene>
<accession>A0ACC5RB12</accession>
<protein>
    <submittedName>
        <fullName evidence="1">Polysaccharide deacetylase family protein</fullName>
    </submittedName>
</protein>
<keyword evidence="2" id="KW-1185">Reference proteome</keyword>
<dbReference type="EMBL" id="JAENHL010000008">
    <property type="protein sequence ID" value="MBK1869879.1"/>
    <property type="molecule type" value="Genomic_DNA"/>
</dbReference>
<dbReference type="Proteomes" id="UP000616151">
    <property type="component" value="Unassembled WGS sequence"/>
</dbReference>
<reference evidence="1" key="1">
    <citation type="submission" date="2021-01" db="EMBL/GenBank/DDBJ databases">
        <authorList>
            <person name="Sun Q."/>
        </authorList>
    </citation>
    <scope>NUCLEOTIDE SEQUENCE</scope>
    <source>
        <strain evidence="1">YIM B02566</strain>
    </source>
</reference>
<proteinExistence type="predicted"/>
<evidence type="ECO:0000313" key="1">
    <source>
        <dbReference type="EMBL" id="MBK1869879.1"/>
    </source>
</evidence>
<organism evidence="1 2">
    <name type="scientific">Taklimakanibacter albus</name>
    <dbReference type="NCBI Taxonomy" id="2800327"/>
    <lineage>
        <taxon>Bacteria</taxon>
        <taxon>Pseudomonadati</taxon>
        <taxon>Pseudomonadota</taxon>
        <taxon>Alphaproteobacteria</taxon>
        <taxon>Hyphomicrobiales</taxon>
        <taxon>Aestuariivirgaceae</taxon>
        <taxon>Taklimakanibacter</taxon>
    </lineage>
</organism>
<name>A0ACC5RB12_9HYPH</name>
<comment type="caution">
    <text evidence="1">The sequence shown here is derived from an EMBL/GenBank/DDBJ whole genome shotgun (WGS) entry which is preliminary data.</text>
</comment>